<dbReference type="GeneID" id="76999161"/>
<feature type="transmembrane region" description="Helical" evidence="10">
    <location>
        <begin position="83"/>
        <end position="100"/>
    </location>
</feature>
<comment type="activity regulation">
    <text evidence="10">Na(+) is not transported, but it plays an essential structural role and its presence is essential for fluoride channel function.</text>
</comment>
<evidence type="ECO:0000256" key="7">
    <source>
        <dbReference type="ARBA" id="ARBA00035120"/>
    </source>
</evidence>
<dbReference type="Proteomes" id="UP001209276">
    <property type="component" value="Unassembled WGS sequence"/>
</dbReference>
<evidence type="ECO:0000256" key="10">
    <source>
        <dbReference type="HAMAP-Rule" id="MF_00454"/>
    </source>
</evidence>
<comment type="caution">
    <text evidence="11">The sequence shown here is derived from an EMBL/GenBank/DDBJ whole genome shotgun (WGS) entry which is preliminary data.</text>
</comment>
<evidence type="ECO:0000256" key="8">
    <source>
        <dbReference type="ARBA" id="ARBA00035585"/>
    </source>
</evidence>
<keyword evidence="10" id="KW-0915">Sodium</keyword>
<dbReference type="InterPro" id="IPR003691">
    <property type="entry name" value="FluC"/>
</dbReference>
<sequence length="150" mass="15751">MMPKHADRAGAAAMRRATGAAVAAGGSAGACLRYGIGLLLPFHPAAGFPWGTLAVNLAGCLFLGWFFTWLTERPGLSPLWKPLLGTGLTGATTTFSTFAVEALELFAAHRYAVAAIYLTASIGFGLGLAWLGMRWAARPKPARACEEGQR</sequence>
<comment type="similarity">
    <text evidence="7 10">Belongs to the fluoride channel Fluc/FEX (TC 1.A.43) family.</text>
</comment>
<dbReference type="PROSITE" id="PS51257">
    <property type="entry name" value="PROKAR_LIPOPROTEIN"/>
    <property type="match status" value="1"/>
</dbReference>
<keyword evidence="5 10" id="KW-0472">Membrane</keyword>
<dbReference type="NCBIfam" id="TIGR00494">
    <property type="entry name" value="crcB"/>
    <property type="match status" value="1"/>
</dbReference>
<evidence type="ECO:0000256" key="3">
    <source>
        <dbReference type="ARBA" id="ARBA00022692"/>
    </source>
</evidence>
<dbReference type="PANTHER" id="PTHR28259:SF1">
    <property type="entry name" value="FLUORIDE EXPORT PROTEIN 1-RELATED"/>
    <property type="match status" value="1"/>
</dbReference>
<comment type="subcellular location">
    <subcellularLocation>
        <location evidence="1 10">Cell membrane</location>
        <topology evidence="1 10">Multi-pass membrane protein</topology>
    </subcellularLocation>
</comment>
<evidence type="ECO:0000256" key="6">
    <source>
        <dbReference type="ARBA" id="ARBA00023303"/>
    </source>
</evidence>
<keyword evidence="6 10" id="KW-0407">Ion channel</keyword>
<keyword evidence="3 10" id="KW-0812">Transmembrane</keyword>
<organism evidence="11 12">
    <name type="scientific">Paenibacillus thiaminolyticus</name>
    <name type="common">Bacillus thiaminolyticus</name>
    <dbReference type="NCBI Taxonomy" id="49283"/>
    <lineage>
        <taxon>Bacteria</taxon>
        <taxon>Bacillati</taxon>
        <taxon>Bacillota</taxon>
        <taxon>Bacilli</taxon>
        <taxon>Bacillales</taxon>
        <taxon>Paenibacillaceae</taxon>
        <taxon>Paenibacillus</taxon>
    </lineage>
</organism>
<evidence type="ECO:0000256" key="2">
    <source>
        <dbReference type="ARBA" id="ARBA00022475"/>
    </source>
</evidence>
<feature type="binding site" evidence="10">
    <location>
        <position position="90"/>
    </location>
    <ligand>
        <name>Na(+)</name>
        <dbReference type="ChEBI" id="CHEBI:29101"/>
        <note>structural</note>
    </ligand>
</feature>
<dbReference type="EMBL" id="JAMDMM010000050">
    <property type="protein sequence ID" value="MCY9610190.1"/>
    <property type="molecule type" value="Genomic_DNA"/>
</dbReference>
<evidence type="ECO:0000256" key="5">
    <source>
        <dbReference type="ARBA" id="ARBA00023136"/>
    </source>
</evidence>
<feature type="transmembrane region" description="Helical" evidence="10">
    <location>
        <begin position="53"/>
        <end position="71"/>
    </location>
</feature>
<evidence type="ECO:0000256" key="1">
    <source>
        <dbReference type="ARBA" id="ARBA00004651"/>
    </source>
</evidence>
<dbReference type="Pfam" id="PF02537">
    <property type="entry name" value="CRCB"/>
    <property type="match status" value="1"/>
</dbReference>
<dbReference type="HAMAP" id="MF_00454">
    <property type="entry name" value="FluC"/>
    <property type="match status" value="1"/>
</dbReference>
<keyword evidence="4 10" id="KW-1133">Transmembrane helix</keyword>
<keyword evidence="2 10" id="KW-1003">Cell membrane</keyword>
<evidence type="ECO:0000313" key="11">
    <source>
        <dbReference type="EMBL" id="MCY9610190.1"/>
    </source>
</evidence>
<evidence type="ECO:0000256" key="9">
    <source>
        <dbReference type="ARBA" id="ARBA00049940"/>
    </source>
</evidence>
<keyword evidence="10" id="KW-0813">Transport</keyword>
<keyword evidence="12" id="KW-1185">Reference proteome</keyword>
<accession>A0ABT4G2A0</accession>
<gene>
    <name evidence="10 11" type="primary">crcB</name>
    <name evidence="10" type="synonym">fluC</name>
    <name evidence="11" type="ORF">M5W83_23875</name>
</gene>
<protein>
    <recommendedName>
        <fullName evidence="10">Fluoride-specific ion channel FluC</fullName>
    </recommendedName>
</protein>
<dbReference type="PANTHER" id="PTHR28259">
    <property type="entry name" value="FLUORIDE EXPORT PROTEIN 1-RELATED"/>
    <property type="match status" value="1"/>
</dbReference>
<proteinExistence type="inferred from homology"/>
<evidence type="ECO:0000313" key="12">
    <source>
        <dbReference type="Proteomes" id="UP001209276"/>
    </source>
</evidence>
<name>A0ABT4G2A0_PANTH</name>
<comment type="function">
    <text evidence="9 10">Fluoride-specific ion channel. Important for reducing fluoride concentration in the cell, thus reducing its toxicity.</text>
</comment>
<keyword evidence="10" id="KW-0406">Ion transport</keyword>
<feature type="binding site" evidence="10">
    <location>
        <position position="93"/>
    </location>
    <ligand>
        <name>Na(+)</name>
        <dbReference type="ChEBI" id="CHEBI:29101"/>
        <note>structural</note>
    </ligand>
</feature>
<feature type="transmembrane region" description="Helical" evidence="10">
    <location>
        <begin position="112"/>
        <end position="133"/>
    </location>
</feature>
<keyword evidence="10" id="KW-0479">Metal-binding</keyword>
<comment type="catalytic activity">
    <reaction evidence="8">
        <text>fluoride(in) = fluoride(out)</text>
        <dbReference type="Rhea" id="RHEA:76159"/>
        <dbReference type="ChEBI" id="CHEBI:17051"/>
    </reaction>
    <physiologicalReaction direction="left-to-right" evidence="8">
        <dbReference type="Rhea" id="RHEA:76160"/>
    </physiologicalReaction>
</comment>
<evidence type="ECO:0000256" key="4">
    <source>
        <dbReference type="ARBA" id="ARBA00022989"/>
    </source>
</evidence>
<reference evidence="11 12" key="1">
    <citation type="submission" date="2022-05" db="EMBL/GenBank/DDBJ databases">
        <title>Genome Sequencing of Bee-Associated Microbes.</title>
        <authorList>
            <person name="Dunlap C."/>
        </authorList>
    </citation>
    <scope>NUCLEOTIDE SEQUENCE [LARGE SCALE GENOMIC DNA]</scope>
    <source>
        <strain evidence="11 12">NRRL B-14613</strain>
    </source>
</reference>
<dbReference type="RefSeq" id="WP_244194118.1">
    <property type="nucleotide sequence ID" value="NZ_CABMNB010000021.1"/>
</dbReference>